<dbReference type="Gene3D" id="3.90.550.10">
    <property type="entry name" value="Spore Coat Polysaccharide Biosynthesis Protein SpsA, Chain A"/>
    <property type="match status" value="1"/>
</dbReference>
<evidence type="ECO:0000256" key="1">
    <source>
        <dbReference type="ARBA" id="ARBA00022679"/>
    </source>
</evidence>
<dbReference type="AlphaFoldDB" id="A0AAE3K0X1"/>
<gene>
    <name evidence="4" type="ORF">MR241_08890</name>
</gene>
<evidence type="ECO:0000313" key="4">
    <source>
        <dbReference type="EMBL" id="MCI5756390.1"/>
    </source>
</evidence>
<name>A0AAE3K0X1_9BACT</name>
<dbReference type="EMBL" id="JALEMU010000147">
    <property type="protein sequence ID" value="MCI5756390.1"/>
    <property type="molecule type" value="Genomic_DNA"/>
</dbReference>
<dbReference type="InterPro" id="IPR050065">
    <property type="entry name" value="GlmU-like"/>
</dbReference>
<dbReference type="PANTHER" id="PTHR43584:SF8">
    <property type="entry name" value="N-ACETYLMURAMATE ALPHA-1-PHOSPHATE URIDYLYLTRANSFERASE"/>
    <property type="match status" value="1"/>
</dbReference>
<dbReference type="Pfam" id="PF12804">
    <property type="entry name" value="NTP_transf_3"/>
    <property type="match status" value="1"/>
</dbReference>
<dbReference type="SUPFAM" id="SSF53448">
    <property type="entry name" value="Nucleotide-diphospho-sugar transferases"/>
    <property type="match status" value="1"/>
</dbReference>
<organism evidence="4 5">
    <name type="scientific">Candidatus Colimorpha enterica</name>
    <dbReference type="NCBI Taxonomy" id="3083063"/>
    <lineage>
        <taxon>Bacteria</taxon>
        <taxon>Pseudomonadati</taxon>
        <taxon>Bacteroidota</taxon>
        <taxon>Bacteroidia</taxon>
        <taxon>Bacteroidales</taxon>
        <taxon>Candidatus Colimorpha</taxon>
    </lineage>
</organism>
<accession>A0AAE3K0X1</accession>
<comment type="caution">
    <text evidence="4">The sequence shown here is derived from an EMBL/GenBank/DDBJ whole genome shotgun (WGS) entry which is preliminary data.</text>
</comment>
<evidence type="ECO:0000259" key="3">
    <source>
        <dbReference type="Pfam" id="PF12804"/>
    </source>
</evidence>
<protein>
    <submittedName>
        <fullName evidence="4">NTP transferase domain-containing protein</fullName>
    </submittedName>
</protein>
<dbReference type="InterPro" id="IPR025877">
    <property type="entry name" value="MobA-like_NTP_Trfase"/>
</dbReference>
<evidence type="ECO:0000256" key="2">
    <source>
        <dbReference type="ARBA" id="ARBA00022695"/>
    </source>
</evidence>
<sequence length="274" mass="30798">MEKATLVVMAAGMGSRFGGLKQLEPVGEHGEVLLDYSVYDAKRAGFDKVVFIIKKSIEKDFRETAGDRISRGMEVEYVFQEIPEHRKKPYGTGDAILRAADAVSTPFAVINADDFYGADAFMKIREGLRDPDDYCMVGYRLANTLSDNGSVSRGVCDIKDGCLADINEHTALTKDSGLDPDTVVSMNMWGLKPDIFPVLRKKFDEFLATSDITKDEFQIPKVIDSVIKSGLHRVRVYHTDSVWYGMTYHEDKKQVADAIKRMTDEGIYPEELWK</sequence>
<evidence type="ECO:0000313" key="5">
    <source>
        <dbReference type="Proteomes" id="UP001139365"/>
    </source>
</evidence>
<dbReference type="Proteomes" id="UP001139365">
    <property type="component" value="Unassembled WGS sequence"/>
</dbReference>
<keyword evidence="1 4" id="KW-0808">Transferase</keyword>
<reference evidence="4 5" key="1">
    <citation type="submission" date="2022-03" db="EMBL/GenBank/DDBJ databases">
        <title>Metagenome-assembled genomes from swine fecal metagenomes.</title>
        <authorList>
            <person name="Holman D.B."/>
            <person name="Kommadath A."/>
        </authorList>
    </citation>
    <scope>NUCLEOTIDE SEQUENCE [LARGE SCALE GENOMIC DNA]</scope>
    <source>
        <strain evidence="4">SUG147</strain>
    </source>
</reference>
<dbReference type="GO" id="GO:0016779">
    <property type="term" value="F:nucleotidyltransferase activity"/>
    <property type="evidence" value="ECO:0007669"/>
    <property type="project" value="UniProtKB-KW"/>
</dbReference>
<feature type="domain" description="MobA-like NTP transferase" evidence="3">
    <location>
        <begin position="7"/>
        <end position="129"/>
    </location>
</feature>
<dbReference type="PANTHER" id="PTHR43584">
    <property type="entry name" value="NUCLEOTIDYL TRANSFERASE"/>
    <property type="match status" value="1"/>
</dbReference>
<keyword evidence="2" id="KW-0548">Nucleotidyltransferase</keyword>
<dbReference type="InterPro" id="IPR029044">
    <property type="entry name" value="Nucleotide-diphossugar_trans"/>
</dbReference>
<proteinExistence type="predicted"/>